<dbReference type="SMART" id="SM00047">
    <property type="entry name" value="LYZ2"/>
    <property type="match status" value="1"/>
</dbReference>
<keyword evidence="1" id="KW-0378">Hydrolase</keyword>
<evidence type="ECO:0000256" key="4">
    <source>
        <dbReference type="SAM" id="SignalP"/>
    </source>
</evidence>
<dbReference type="InterPro" id="IPR002901">
    <property type="entry name" value="MGlyc_endo_b_GlcNAc-like_dom"/>
</dbReference>
<keyword evidence="3" id="KW-0472">Membrane</keyword>
<dbReference type="Pfam" id="PF07523">
    <property type="entry name" value="Big_3"/>
    <property type="match status" value="1"/>
</dbReference>
<feature type="compositionally biased region" description="Polar residues" evidence="2">
    <location>
        <begin position="677"/>
        <end position="696"/>
    </location>
</feature>
<dbReference type="Proteomes" id="UP000460412">
    <property type="component" value="Unassembled WGS sequence"/>
</dbReference>
<dbReference type="InterPro" id="IPR051056">
    <property type="entry name" value="Glycosyl_Hydrolase_73"/>
</dbReference>
<evidence type="ECO:0000256" key="1">
    <source>
        <dbReference type="ARBA" id="ARBA00022801"/>
    </source>
</evidence>
<evidence type="ECO:0000259" key="5">
    <source>
        <dbReference type="SMART" id="SM00047"/>
    </source>
</evidence>
<evidence type="ECO:0000313" key="6">
    <source>
        <dbReference type="EMBL" id="MXP75799.1"/>
    </source>
</evidence>
<sequence>MQRIRRFLVLTLLVCLGATLPDIMSHAEEMSGEQTSAGSGLEDENSQRLDAVTAMDEAGNIFEVDEEGGELNDPGIAAYSRDISVKVVNFRTKGNAVTNYTEYKTGAAGYTNGAYGADAAYLGTNGGKVRFMLSGVVGEVSADEVQVVDFSNAKSISYYAVEGGRLRHYITQDMSLEKHATSLDNGSAPTYLQAGVTYYSYDGHYFYTDYGTMIGDYQNETRAASVNSGNPYYNYYQYLPFRSRTSYSGQELNSLMIGKINGSSKLNNTGDYFTNSQNTYGVNALIMTGIAANESGWGTSSICQNKNNLFGLNAVDASPGTSANTYASVEECIRQFADGWMSRKYLNPNGWTYKGGFLGNKASGVNVKYASDPYWGEKAANIIWLLDGNGGGRDAYAYTIGIKDTIATGHTSVNVRNGSSQSSASLYKTGASSNYAVLLQDMAAENGYYRIQSDGVLSGDRSGLNTKAGEYQFEQMFAYIHSDYVAVVNQGGTVAAKKELQSVTISQAPAKTVYTAGEVFDPAGMVVTAGFSDGSQEDVTSVITYSQEPLQAGTGSITVSYTYEETVMSAEQAITVNESAATPEPDEGQPPVTTPTPDEVTPPVTTPTPEPTPDEVTPPVTTPTPEPTPDGVTPPIPGTDSTAGTDSTPSPTPGAEDNLNPISVSDTKLDTEEDGNTGDTSTPEATLTPSVKNDSTGIWVRGGTSEGVACMVEVVAKDSEPYHTYIEPVKDKVILGVYDISLTIGLAEGETTEVGIPVGEQYNGKKTVVLHYDSSKGLERFTPVVENGEVVVRVSGFSPFVVALDEAPPASSPKAEQKPQEAQAVRRAPVTGDESQAVLWGVLLTLSFGMISMYLFSKKRIK</sequence>
<dbReference type="Gene3D" id="2.60.40.3630">
    <property type="match status" value="1"/>
</dbReference>
<dbReference type="Gene3D" id="1.10.530.10">
    <property type="match status" value="1"/>
</dbReference>
<feature type="transmembrane region" description="Helical" evidence="3">
    <location>
        <begin position="837"/>
        <end position="856"/>
    </location>
</feature>
<feature type="chain" id="PRO_5031061640" description="Mannosyl-glycoprotein endo-beta-N-acetylglucosamidase-like domain-containing protein" evidence="4">
    <location>
        <begin position="28"/>
        <end position="862"/>
    </location>
</feature>
<keyword evidence="3" id="KW-1133">Transmembrane helix</keyword>
<keyword evidence="4" id="KW-0732">Signal</keyword>
<proteinExistence type="predicted"/>
<feature type="region of interest" description="Disordered" evidence="2">
    <location>
        <begin position="579"/>
        <end position="699"/>
    </location>
</feature>
<gene>
    <name evidence="6" type="ORF">GN277_10535</name>
</gene>
<protein>
    <recommendedName>
        <fullName evidence="5">Mannosyl-glycoprotein endo-beta-N-acetylglucosamidase-like domain-containing protein</fullName>
    </recommendedName>
</protein>
<feature type="signal peptide" evidence="4">
    <location>
        <begin position="1"/>
        <end position="27"/>
    </location>
</feature>
<feature type="domain" description="Mannosyl-glycoprotein endo-beta-N-acetylglucosamidase-like" evidence="5">
    <location>
        <begin position="259"/>
        <end position="394"/>
    </location>
</feature>
<keyword evidence="7" id="KW-1185">Reference proteome</keyword>
<feature type="region of interest" description="Disordered" evidence="2">
    <location>
        <begin position="808"/>
        <end position="829"/>
    </location>
</feature>
<evidence type="ECO:0000313" key="7">
    <source>
        <dbReference type="Proteomes" id="UP000460412"/>
    </source>
</evidence>
<evidence type="ECO:0000256" key="2">
    <source>
        <dbReference type="SAM" id="MobiDB-lite"/>
    </source>
</evidence>
<evidence type="ECO:0000256" key="3">
    <source>
        <dbReference type="SAM" id="Phobius"/>
    </source>
</evidence>
<accession>A0A7X3MG57</accession>
<organism evidence="6 7">
    <name type="scientific">Sporofaciens musculi</name>
    <dbReference type="NCBI Taxonomy" id="2681861"/>
    <lineage>
        <taxon>Bacteria</taxon>
        <taxon>Bacillati</taxon>
        <taxon>Bacillota</taxon>
        <taxon>Clostridia</taxon>
        <taxon>Lachnospirales</taxon>
        <taxon>Lachnospiraceae</taxon>
        <taxon>Sporofaciens</taxon>
    </lineage>
</organism>
<name>A0A7X3MG57_9FIRM</name>
<keyword evidence="3" id="KW-0812">Transmembrane</keyword>
<dbReference type="AlphaFoldDB" id="A0A7X3MG57"/>
<dbReference type="PANTHER" id="PTHR33308">
    <property type="entry name" value="PEPTIDOGLYCAN HYDROLASE FLGJ"/>
    <property type="match status" value="1"/>
</dbReference>
<feature type="compositionally biased region" description="Pro residues" evidence="2">
    <location>
        <begin position="620"/>
        <end position="637"/>
    </location>
</feature>
<dbReference type="PANTHER" id="PTHR33308:SF9">
    <property type="entry name" value="PEPTIDOGLYCAN HYDROLASE FLGJ"/>
    <property type="match status" value="1"/>
</dbReference>
<dbReference type="Pfam" id="PF01832">
    <property type="entry name" value="Glucosaminidase"/>
    <property type="match status" value="1"/>
</dbReference>
<dbReference type="RefSeq" id="WP_159750994.1">
    <property type="nucleotide sequence ID" value="NZ_WUQX01000001.1"/>
</dbReference>
<dbReference type="GO" id="GO:0004040">
    <property type="term" value="F:amidase activity"/>
    <property type="evidence" value="ECO:0007669"/>
    <property type="project" value="InterPro"/>
</dbReference>
<comment type="caution">
    <text evidence="6">The sequence shown here is derived from an EMBL/GenBank/DDBJ whole genome shotgun (WGS) entry which is preliminary data.</text>
</comment>
<dbReference type="EMBL" id="WUQX01000001">
    <property type="protein sequence ID" value="MXP75799.1"/>
    <property type="molecule type" value="Genomic_DNA"/>
</dbReference>
<dbReference type="InterPro" id="IPR022038">
    <property type="entry name" value="Ig-like_bact"/>
</dbReference>
<reference evidence="6 7" key="1">
    <citation type="submission" date="2019-12" db="EMBL/GenBank/DDBJ databases">
        <title>Sporaefaciens musculi gen. nov., sp. nov., a novel bacterium isolated from the caecum of an obese mouse.</title>
        <authorList>
            <person name="Rasmussen T.S."/>
            <person name="Streidl T."/>
            <person name="Hitch T.C.A."/>
            <person name="Wortmann E."/>
            <person name="Deptula P."/>
            <person name="Hansen M."/>
            <person name="Nielsen D.S."/>
            <person name="Clavel T."/>
            <person name="Vogensen F.K."/>
        </authorList>
    </citation>
    <scope>NUCLEOTIDE SEQUENCE [LARGE SCALE GENOMIC DNA]</scope>
    <source>
        <strain evidence="6 7">WCA-9-b2</strain>
    </source>
</reference>